<evidence type="ECO:0000313" key="3">
    <source>
        <dbReference type="Proteomes" id="UP000244905"/>
    </source>
</evidence>
<organism evidence="2 3">
    <name type="scientific">Duncaniella muris</name>
    <dbReference type="NCBI Taxonomy" id="2094150"/>
    <lineage>
        <taxon>Bacteria</taxon>
        <taxon>Pseudomonadati</taxon>
        <taxon>Bacteroidota</taxon>
        <taxon>Bacteroidia</taxon>
        <taxon>Bacteroidales</taxon>
        <taxon>Muribaculaceae</taxon>
        <taxon>Duncaniella</taxon>
    </lineage>
</organism>
<evidence type="ECO:0000313" key="2">
    <source>
        <dbReference type="EMBL" id="PWB02213.1"/>
    </source>
</evidence>
<keyword evidence="3" id="KW-1185">Reference proteome</keyword>
<gene>
    <name evidence="2" type="ORF">C5O23_07055</name>
</gene>
<accession>A0A2V1IN50</accession>
<dbReference type="RefSeq" id="WP_107032247.1">
    <property type="nucleotide sequence ID" value="NZ_PUEC01000014.1"/>
</dbReference>
<evidence type="ECO:0000256" key="1">
    <source>
        <dbReference type="SAM" id="Phobius"/>
    </source>
</evidence>
<dbReference type="AlphaFoldDB" id="A0A2V1IN50"/>
<keyword evidence="1" id="KW-1133">Transmembrane helix</keyword>
<dbReference type="GeneID" id="82526100"/>
<feature type="transmembrane region" description="Helical" evidence="1">
    <location>
        <begin position="7"/>
        <end position="32"/>
    </location>
</feature>
<dbReference type="Proteomes" id="UP000244905">
    <property type="component" value="Unassembled WGS sequence"/>
</dbReference>
<reference evidence="3" key="1">
    <citation type="submission" date="2018-02" db="EMBL/GenBank/DDBJ databases">
        <authorList>
            <person name="Clavel T."/>
            <person name="Strowig T."/>
        </authorList>
    </citation>
    <scope>NUCLEOTIDE SEQUENCE [LARGE SCALE GENOMIC DNA]</scope>
    <source>
        <strain evidence="3">DSM 103720</strain>
    </source>
</reference>
<keyword evidence="1" id="KW-0472">Membrane</keyword>
<name>A0A2V1IN50_9BACT</name>
<comment type="caution">
    <text evidence="2">The sequence shown here is derived from an EMBL/GenBank/DDBJ whole genome shotgun (WGS) entry which is preliminary data.</text>
</comment>
<sequence>MKKGIKISLWILGGLACILIALICLVGIFSYFTQDYKNSQDNYFARVEYYIEGNVINLQEVGGPYCLIEIVPTRFEILRNEIRSSDDYVGVYATDTSKVFIIAPLPENFSSALERIELNSRDRQFVFNYTSVSVLRTAALYKYKLPLSNNYTPF</sequence>
<protein>
    <submittedName>
        <fullName evidence="2">Uncharacterized protein</fullName>
    </submittedName>
</protein>
<dbReference type="EMBL" id="PUEC01000014">
    <property type="protein sequence ID" value="PWB02213.1"/>
    <property type="molecule type" value="Genomic_DNA"/>
</dbReference>
<proteinExistence type="predicted"/>
<keyword evidence="1" id="KW-0812">Transmembrane</keyword>
<dbReference type="PROSITE" id="PS51257">
    <property type="entry name" value="PROKAR_LIPOPROTEIN"/>
    <property type="match status" value="1"/>
</dbReference>